<dbReference type="Gene3D" id="1.25.10.10">
    <property type="entry name" value="Leucine-rich Repeat Variant"/>
    <property type="match status" value="7"/>
</dbReference>
<dbReference type="EMBL" id="LGRX02020559">
    <property type="protein sequence ID" value="KAK3257390.1"/>
    <property type="molecule type" value="Genomic_DNA"/>
</dbReference>
<feature type="repeat" description="ARM" evidence="2">
    <location>
        <begin position="265"/>
        <end position="307"/>
    </location>
</feature>
<dbReference type="InterPro" id="IPR016024">
    <property type="entry name" value="ARM-type_fold"/>
</dbReference>
<feature type="repeat" description="ARM" evidence="2">
    <location>
        <begin position="998"/>
        <end position="1040"/>
    </location>
</feature>
<evidence type="ECO:0000259" key="4">
    <source>
        <dbReference type="Pfam" id="PF25598"/>
    </source>
</evidence>
<feature type="domain" description="U-box" evidence="4">
    <location>
        <begin position="821"/>
        <end position="1087"/>
    </location>
</feature>
<comment type="caution">
    <text evidence="5">The sequence shown here is derived from an EMBL/GenBank/DDBJ whole genome shotgun (WGS) entry which is preliminary data.</text>
</comment>
<feature type="repeat" description="ARM" evidence="2">
    <location>
        <begin position="956"/>
        <end position="998"/>
    </location>
</feature>
<feature type="repeat" description="ARM" evidence="2">
    <location>
        <begin position="119"/>
        <end position="146"/>
    </location>
</feature>
<organism evidence="5 6">
    <name type="scientific">Cymbomonas tetramitiformis</name>
    <dbReference type="NCBI Taxonomy" id="36881"/>
    <lineage>
        <taxon>Eukaryota</taxon>
        <taxon>Viridiplantae</taxon>
        <taxon>Chlorophyta</taxon>
        <taxon>Pyramimonadophyceae</taxon>
        <taxon>Pyramimonadales</taxon>
        <taxon>Pyramimonadaceae</taxon>
        <taxon>Cymbomonas</taxon>
    </lineage>
</organism>
<dbReference type="AlphaFoldDB" id="A0AAE0KR43"/>
<keyword evidence="6" id="KW-1185">Reference proteome</keyword>
<feature type="repeat" description="ARM" evidence="2">
    <location>
        <begin position="519"/>
        <end position="561"/>
    </location>
</feature>
<feature type="domain" description="U-box" evidence="4">
    <location>
        <begin position="482"/>
        <end position="757"/>
    </location>
</feature>
<dbReference type="PROSITE" id="PS50176">
    <property type="entry name" value="ARM_REPEAT"/>
    <property type="match status" value="9"/>
</dbReference>
<dbReference type="Proteomes" id="UP001190700">
    <property type="component" value="Unassembled WGS sequence"/>
</dbReference>
<evidence type="ECO:0000256" key="3">
    <source>
        <dbReference type="SAM" id="MobiDB-lite"/>
    </source>
</evidence>
<dbReference type="PANTHER" id="PTHR23315">
    <property type="entry name" value="U BOX DOMAIN-CONTAINING"/>
    <property type="match status" value="1"/>
</dbReference>
<protein>
    <recommendedName>
        <fullName evidence="4">U-box domain-containing protein</fullName>
    </recommendedName>
</protein>
<dbReference type="InterPro" id="IPR000225">
    <property type="entry name" value="Armadillo"/>
</dbReference>
<feature type="repeat" description="ARM" evidence="2">
    <location>
        <begin position="433"/>
        <end position="476"/>
    </location>
</feature>
<gene>
    <name evidence="5" type="ORF">CYMTET_33522</name>
</gene>
<feature type="repeat" description="ARM" evidence="2">
    <location>
        <begin position="649"/>
        <end position="691"/>
    </location>
</feature>
<sequence>MVASVRPSLSDHVQRLLHSNNLSHFSEALQSLGVIDEPDLLLVEEEEQRRVGMTKIERKRFEKVLCAIRLSSLKQNASLSTAPTCLPDKSVNGQLAAALAIGNIVHISGEYRNAAVDAGAVPHLVKLLRTGCEEEKQAAAFAIRNIVLDGDPHRISVILESGAAHELVVLLKSTKRTRNAAAAALHSLSCRGLEQVKAVVGAGALPHLIHLLAEDAPADGTDVDMTSGRNQPQTSHESDTRNGNGIVDDGENGWRGQLNIEVGPGAVPLLVQLLSGGDARAKEAAAVALRNLLSDSEEHVEAVLEAGAVSLLVQLLRTGTDSAKSRCAECLCNLADYNNRYRDAIVEAGAVPLLVLMLSSGSDMVKMSAAACLCNLSWDSRERADALVQAGGMPPLVLLLTSGSEESIMASAGTLCNLAYDSDDLRDQVIVAGALPLLVILLNSDGAEAVKEEAARCLRNLAHGSERRRDAVMAAEAVPALVKVLHSGARALAKEESVKALWTLAYGSAARRGAIVDAAVLPQLVRLLSSDGPGASVAAAGALRALLHNESEVDAVIQESCLTRLHGLLGTKNDAMKEAAGRLLERVLCLCVSRHAPRFTEVNFAQRLVSLLGSTCEGVRQAGSGALAQLLSYSRTQPDPAAVVNLTCDAVPMLVRVLRSKHSAAKEAAVGALHHLACGDDTRRDSIVAAGAVPLLVKMLTACSDLAKEEAIKVLMALTWESDIRQKAIIDAGAVPPLMKVLHMGTNGLKHAAAGALGMLSSEGPGQALESSTTAEVCRLGPSLVTAFPPSDVGQNGQSGSGVGCPVAEVKPSITQPISALVQQMHSADDATRMLGLRELLKLMSESDLGKVNGASTDGGNTAAEVLSVLLENREVIVHMLHSICDVAKETAAQAIRILAHNRNDHRDLIVHSGAVPALVTLLEFGSDLAKEAATSALWTLAYDSGERTNTIVNAGALPLVIKLLQTGGDQAKEAAAGSLCNLACDSNVHRDAIVENGAVPLLVEVLSTGTDKAKEEAVKTLSNLARDSNERRNAILAAGSAPVLVQLLQTGSEGAQAASAGALGILACGCDQRRNAIIGAGAIASLEQLCRIGGTSQGPEMAACALRQLK</sequence>
<accession>A0AAE0KR43</accession>
<reference evidence="5 6" key="1">
    <citation type="journal article" date="2015" name="Genome Biol. Evol.">
        <title>Comparative Genomics of a Bacterivorous Green Alga Reveals Evolutionary Causalities and Consequences of Phago-Mixotrophic Mode of Nutrition.</title>
        <authorList>
            <person name="Burns J.A."/>
            <person name="Paasch A."/>
            <person name="Narechania A."/>
            <person name="Kim E."/>
        </authorList>
    </citation>
    <scope>NUCLEOTIDE SEQUENCE [LARGE SCALE GENOMIC DNA]</scope>
    <source>
        <strain evidence="5 6">PLY_AMNH</strain>
    </source>
</reference>
<feature type="repeat" description="ARM" evidence="2">
    <location>
        <begin position="391"/>
        <end position="433"/>
    </location>
</feature>
<evidence type="ECO:0000313" key="6">
    <source>
        <dbReference type="Proteomes" id="UP001190700"/>
    </source>
</evidence>
<name>A0AAE0KR43_9CHLO</name>
<dbReference type="InterPro" id="IPR011989">
    <property type="entry name" value="ARM-like"/>
</dbReference>
<evidence type="ECO:0000313" key="5">
    <source>
        <dbReference type="EMBL" id="KAK3257390.1"/>
    </source>
</evidence>
<proteinExistence type="predicted"/>
<dbReference type="SMART" id="SM00185">
    <property type="entry name" value="ARM"/>
    <property type="match status" value="18"/>
</dbReference>
<dbReference type="PANTHER" id="PTHR23315:SF7">
    <property type="entry name" value="U-BOX DOMAIN-CONTAINING PROTEIN 4"/>
    <property type="match status" value="1"/>
</dbReference>
<keyword evidence="1" id="KW-0833">Ubl conjugation pathway</keyword>
<feature type="repeat" description="ARM" evidence="2">
    <location>
        <begin position="349"/>
        <end position="392"/>
    </location>
</feature>
<feature type="region of interest" description="Disordered" evidence="3">
    <location>
        <begin position="219"/>
        <end position="248"/>
    </location>
</feature>
<feature type="domain" description="U-box" evidence="4">
    <location>
        <begin position="263"/>
        <end position="458"/>
    </location>
</feature>
<dbReference type="SUPFAM" id="SSF48371">
    <property type="entry name" value="ARM repeat"/>
    <property type="match status" value="3"/>
</dbReference>
<evidence type="ECO:0000256" key="2">
    <source>
        <dbReference type="PROSITE-ProRule" id="PRU00259"/>
    </source>
</evidence>
<dbReference type="Pfam" id="PF25598">
    <property type="entry name" value="ARM_PUB"/>
    <property type="match status" value="3"/>
</dbReference>
<evidence type="ECO:0000256" key="1">
    <source>
        <dbReference type="ARBA" id="ARBA00022786"/>
    </source>
</evidence>
<dbReference type="InterPro" id="IPR058678">
    <property type="entry name" value="ARM_PUB"/>
</dbReference>